<dbReference type="AlphaFoldDB" id="A0A5B7I933"/>
<accession>A0A5B7I933</accession>
<reference evidence="1 2" key="1">
    <citation type="submission" date="2019-05" db="EMBL/GenBank/DDBJ databases">
        <title>Another draft genome of Portunus trituberculatus and its Hox gene families provides insights of decapod evolution.</title>
        <authorList>
            <person name="Jeong J.-H."/>
            <person name="Song I."/>
            <person name="Kim S."/>
            <person name="Choi T."/>
            <person name="Kim D."/>
            <person name="Ryu S."/>
            <person name="Kim W."/>
        </authorList>
    </citation>
    <scope>NUCLEOTIDE SEQUENCE [LARGE SCALE GENOMIC DNA]</scope>
    <source>
        <tissue evidence="1">Muscle</tissue>
    </source>
</reference>
<evidence type="ECO:0000313" key="1">
    <source>
        <dbReference type="EMBL" id="MPC77398.1"/>
    </source>
</evidence>
<evidence type="ECO:0000313" key="2">
    <source>
        <dbReference type="Proteomes" id="UP000324222"/>
    </source>
</evidence>
<name>A0A5B7I933_PORTR</name>
<proteinExistence type="predicted"/>
<dbReference type="EMBL" id="VSRR010045765">
    <property type="protein sequence ID" value="MPC77398.1"/>
    <property type="molecule type" value="Genomic_DNA"/>
</dbReference>
<dbReference type="Proteomes" id="UP000324222">
    <property type="component" value="Unassembled WGS sequence"/>
</dbReference>
<protein>
    <submittedName>
        <fullName evidence="1">Uncharacterized protein</fullName>
    </submittedName>
</protein>
<comment type="caution">
    <text evidence="1">The sequence shown here is derived from an EMBL/GenBank/DDBJ whole genome shotgun (WGS) entry which is preliminary data.</text>
</comment>
<keyword evidence="2" id="KW-1185">Reference proteome</keyword>
<organism evidence="1 2">
    <name type="scientific">Portunus trituberculatus</name>
    <name type="common">Swimming crab</name>
    <name type="synonym">Neptunus trituberculatus</name>
    <dbReference type="NCBI Taxonomy" id="210409"/>
    <lineage>
        <taxon>Eukaryota</taxon>
        <taxon>Metazoa</taxon>
        <taxon>Ecdysozoa</taxon>
        <taxon>Arthropoda</taxon>
        <taxon>Crustacea</taxon>
        <taxon>Multicrustacea</taxon>
        <taxon>Malacostraca</taxon>
        <taxon>Eumalacostraca</taxon>
        <taxon>Eucarida</taxon>
        <taxon>Decapoda</taxon>
        <taxon>Pleocyemata</taxon>
        <taxon>Brachyura</taxon>
        <taxon>Eubrachyura</taxon>
        <taxon>Portunoidea</taxon>
        <taxon>Portunidae</taxon>
        <taxon>Portuninae</taxon>
        <taxon>Portunus</taxon>
    </lineage>
</organism>
<gene>
    <name evidence="1" type="ORF">E2C01_071850</name>
</gene>
<sequence length="73" mass="8449">MFSWKYAHEGNVSRRMFTAVVQWNHACYMVRGVSKRTGSNPVHGPSVGHWAIRLPQDRVPVLRMRSKSIETRP</sequence>